<dbReference type="RefSeq" id="WP_200836566.1">
    <property type="nucleotide sequence ID" value="NZ_CP141221.1"/>
</dbReference>
<sequence>MKRFFCLSVLFVSAALVAGCGNQPEATSTGVDDSVVHTEEQMESMAEQNASDMQSQ</sequence>
<evidence type="ECO:0000313" key="2">
    <source>
        <dbReference type="EMBL" id="MDM4017813.1"/>
    </source>
</evidence>
<dbReference type="PROSITE" id="PS51257">
    <property type="entry name" value="PROKAR_LIPOPROTEIN"/>
    <property type="match status" value="1"/>
</dbReference>
<feature type="chain" id="PRO_5046115966" description="Secreted protein" evidence="1">
    <location>
        <begin position="19"/>
        <end position="56"/>
    </location>
</feature>
<evidence type="ECO:0000256" key="1">
    <source>
        <dbReference type="SAM" id="SignalP"/>
    </source>
</evidence>
<dbReference type="EMBL" id="JASZZN010000016">
    <property type="protein sequence ID" value="MDM4017813.1"/>
    <property type="molecule type" value="Genomic_DNA"/>
</dbReference>
<organism evidence="2 3">
    <name type="scientific">Roseiconus lacunae</name>
    <dbReference type="NCBI Taxonomy" id="2605694"/>
    <lineage>
        <taxon>Bacteria</taxon>
        <taxon>Pseudomonadati</taxon>
        <taxon>Planctomycetota</taxon>
        <taxon>Planctomycetia</taxon>
        <taxon>Pirellulales</taxon>
        <taxon>Pirellulaceae</taxon>
        <taxon>Roseiconus</taxon>
    </lineage>
</organism>
<dbReference type="Proteomes" id="UP001239462">
    <property type="component" value="Unassembled WGS sequence"/>
</dbReference>
<comment type="caution">
    <text evidence="2">The sequence shown here is derived from an EMBL/GenBank/DDBJ whole genome shotgun (WGS) entry which is preliminary data.</text>
</comment>
<feature type="signal peptide" evidence="1">
    <location>
        <begin position="1"/>
        <end position="18"/>
    </location>
</feature>
<name>A0ABT7PNA5_9BACT</name>
<reference evidence="2 3" key="1">
    <citation type="submission" date="2023-06" db="EMBL/GenBank/DDBJ databases">
        <title>Roseiconus lacunae JC819 isolated from Gulf of Mannar region, Tamil Nadu.</title>
        <authorList>
            <person name="Pk S."/>
            <person name="Ch S."/>
            <person name="Ch V.R."/>
        </authorList>
    </citation>
    <scope>NUCLEOTIDE SEQUENCE [LARGE SCALE GENOMIC DNA]</scope>
    <source>
        <strain evidence="2 3">JC819</strain>
    </source>
</reference>
<protein>
    <recommendedName>
        <fullName evidence="4">Secreted protein</fullName>
    </recommendedName>
</protein>
<gene>
    <name evidence="2" type="ORF">QTN89_20360</name>
</gene>
<accession>A0ABT7PNA5</accession>
<evidence type="ECO:0000313" key="3">
    <source>
        <dbReference type="Proteomes" id="UP001239462"/>
    </source>
</evidence>
<keyword evidence="3" id="KW-1185">Reference proteome</keyword>
<keyword evidence="1" id="KW-0732">Signal</keyword>
<proteinExistence type="predicted"/>
<evidence type="ECO:0008006" key="4">
    <source>
        <dbReference type="Google" id="ProtNLM"/>
    </source>
</evidence>